<dbReference type="EMBL" id="JBHRSL010000001">
    <property type="protein sequence ID" value="MFC3050558.1"/>
    <property type="molecule type" value="Genomic_DNA"/>
</dbReference>
<organism evidence="1 2">
    <name type="scientific">Kordiimonas pumila</name>
    <dbReference type="NCBI Taxonomy" id="2161677"/>
    <lineage>
        <taxon>Bacteria</taxon>
        <taxon>Pseudomonadati</taxon>
        <taxon>Pseudomonadota</taxon>
        <taxon>Alphaproteobacteria</taxon>
        <taxon>Kordiimonadales</taxon>
        <taxon>Kordiimonadaceae</taxon>
        <taxon>Kordiimonas</taxon>
    </lineage>
</organism>
<protein>
    <recommendedName>
        <fullName evidence="3">Phytanoyl-CoA dioxygenase</fullName>
    </recommendedName>
</protein>
<accession>A0ABV7D085</accession>
<gene>
    <name evidence="1" type="ORF">ACFOKA_01425</name>
</gene>
<comment type="caution">
    <text evidence="1">The sequence shown here is derived from an EMBL/GenBank/DDBJ whole genome shotgun (WGS) entry which is preliminary data.</text>
</comment>
<evidence type="ECO:0000313" key="1">
    <source>
        <dbReference type="EMBL" id="MFC3050558.1"/>
    </source>
</evidence>
<dbReference type="Gene3D" id="2.60.120.620">
    <property type="entry name" value="q2cbj1_9rhob like domain"/>
    <property type="match status" value="1"/>
</dbReference>
<dbReference type="Proteomes" id="UP001595444">
    <property type="component" value="Unassembled WGS sequence"/>
</dbReference>
<evidence type="ECO:0008006" key="3">
    <source>
        <dbReference type="Google" id="ProtNLM"/>
    </source>
</evidence>
<dbReference type="RefSeq" id="WP_194214933.1">
    <property type="nucleotide sequence ID" value="NZ_CP061205.1"/>
</dbReference>
<name>A0ABV7D085_9PROT</name>
<sequence length="349" mass="39132">MNRIKNDVSDAINRALRDFENQLSRAYRFGTSVSDTNLRDTLANILRRSITHQVISQWDAGYHVGEDGAYAKGIVEIGKLLSAQQIKDITQNLADKPVYNTPTIGDSDGVERFVGGTAESERLGGYRLDDILAAPHLLELANNPVVISGVQKLFRNCPPVLTLMSLWWAFPVVDKPVLYLGQNFHRDADGFHNAALFTYLTDVDDEAGPHQYIEGSASRDALAETLVGRLPIVVEDGRHKGSVIEAVDFFFQDHGDDLNAVYENYLADHIKTVKLSAGHGFITDTFGLHRGAAPTKTPRLIFTARYGTLDNVNADHRKSQYFEPWPWKKIAHRLPENFKTRYVNRLLVE</sequence>
<dbReference type="SUPFAM" id="SSF51197">
    <property type="entry name" value="Clavaminate synthase-like"/>
    <property type="match status" value="1"/>
</dbReference>
<reference evidence="2" key="1">
    <citation type="journal article" date="2019" name="Int. J. Syst. Evol. Microbiol.">
        <title>The Global Catalogue of Microorganisms (GCM) 10K type strain sequencing project: providing services to taxonomists for standard genome sequencing and annotation.</title>
        <authorList>
            <consortium name="The Broad Institute Genomics Platform"/>
            <consortium name="The Broad Institute Genome Sequencing Center for Infectious Disease"/>
            <person name="Wu L."/>
            <person name="Ma J."/>
        </authorList>
    </citation>
    <scope>NUCLEOTIDE SEQUENCE [LARGE SCALE GENOMIC DNA]</scope>
    <source>
        <strain evidence="2">KCTC 62164</strain>
    </source>
</reference>
<keyword evidence="2" id="KW-1185">Reference proteome</keyword>
<proteinExistence type="predicted"/>
<evidence type="ECO:0000313" key="2">
    <source>
        <dbReference type="Proteomes" id="UP001595444"/>
    </source>
</evidence>